<evidence type="ECO:0000313" key="3">
    <source>
        <dbReference type="EMBL" id="RYR70677.1"/>
    </source>
</evidence>
<evidence type="ECO:0000256" key="1">
    <source>
        <dbReference type="ARBA" id="ARBA00022737"/>
    </source>
</evidence>
<dbReference type="Proteomes" id="UP000289738">
    <property type="component" value="Chromosome A02"/>
</dbReference>
<dbReference type="InterPro" id="IPR036388">
    <property type="entry name" value="WH-like_DNA-bd_sf"/>
</dbReference>
<gene>
    <name evidence="3" type="ORF">Ahy_A02g005003</name>
</gene>
<organism evidence="3 4">
    <name type="scientific">Arachis hypogaea</name>
    <name type="common">Peanut</name>
    <dbReference type="NCBI Taxonomy" id="3818"/>
    <lineage>
        <taxon>Eukaryota</taxon>
        <taxon>Viridiplantae</taxon>
        <taxon>Streptophyta</taxon>
        <taxon>Embryophyta</taxon>
        <taxon>Tracheophyta</taxon>
        <taxon>Spermatophyta</taxon>
        <taxon>Magnoliopsida</taxon>
        <taxon>eudicotyledons</taxon>
        <taxon>Gunneridae</taxon>
        <taxon>Pentapetalae</taxon>
        <taxon>rosids</taxon>
        <taxon>fabids</taxon>
        <taxon>Fabales</taxon>
        <taxon>Fabaceae</taxon>
        <taxon>Papilionoideae</taxon>
        <taxon>50 kb inversion clade</taxon>
        <taxon>dalbergioids sensu lato</taxon>
        <taxon>Dalbergieae</taxon>
        <taxon>Pterocarpus clade</taxon>
        <taxon>Arachis</taxon>
    </lineage>
</organism>
<dbReference type="EMBL" id="SDMP01000002">
    <property type="protein sequence ID" value="RYR70677.1"/>
    <property type="molecule type" value="Genomic_DNA"/>
</dbReference>
<dbReference type="Gene3D" id="1.10.10.10">
    <property type="entry name" value="Winged helix-like DNA-binding domain superfamily/Winged helix DNA-binding domain"/>
    <property type="match status" value="1"/>
</dbReference>
<dbReference type="STRING" id="3818.A0A445E5H1"/>
<evidence type="ECO:0000313" key="4">
    <source>
        <dbReference type="Proteomes" id="UP000289738"/>
    </source>
</evidence>
<comment type="caution">
    <text evidence="3">The sequence shown here is derived from an EMBL/GenBank/DDBJ whole genome shotgun (WGS) entry which is preliminary data.</text>
</comment>
<keyword evidence="4" id="KW-1185">Reference proteome</keyword>
<feature type="domain" description="Disease resistance protein winged helix" evidence="2">
    <location>
        <begin position="40"/>
        <end position="69"/>
    </location>
</feature>
<protein>
    <recommendedName>
        <fullName evidence="2">Disease resistance protein winged helix domain-containing protein</fullName>
    </recommendedName>
</protein>
<dbReference type="InterPro" id="IPR044974">
    <property type="entry name" value="Disease_R_plants"/>
</dbReference>
<reference evidence="3 4" key="1">
    <citation type="submission" date="2019-01" db="EMBL/GenBank/DDBJ databases">
        <title>Sequencing of cultivated peanut Arachis hypogaea provides insights into genome evolution and oil improvement.</title>
        <authorList>
            <person name="Chen X."/>
        </authorList>
    </citation>
    <scope>NUCLEOTIDE SEQUENCE [LARGE SCALE GENOMIC DNA]</scope>
    <source>
        <strain evidence="4">cv. Fuhuasheng</strain>
        <tissue evidence="3">Leaves</tissue>
    </source>
</reference>
<name>A0A445E5H1_ARAHY</name>
<dbReference type="AlphaFoldDB" id="A0A445E5H1"/>
<dbReference type="PANTHER" id="PTHR23155:SF1071">
    <property type="entry name" value="DISEASE RESISTANCE RPP13-LIKE PROTEIN 1"/>
    <property type="match status" value="1"/>
</dbReference>
<dbReference type="PANTHER" id="PTHR23155">
    <property type="entry name" value="DISEASE RESISTANCE PROTEIN RP"/>
    <property type="match status" value="1"/>
</dbReference>
<keyword evidence="1" id="KW-0677">Repeat</keyword>
<dbReference type="InterPro" id="IPR058922">
    <property type="entry name" value="WHD_DRP"/>
</dbReference>
<sequence length="72" mass="8766">MDKKTICCYLPIYKKQIEASWSKSVQPLQRLKRCFVYCSLYPKDYQFHRDELILLWMAEDLLQQPKSRSIYS</sequence>
<dbReference type="GO" id="GO:0098542">
    <property type="term" value="P:defense response to other organism"/>
    <property type="evidence" value="ECO:0007669"/>
    <property type="project" value="TreeGrafter"/>
</dbReference>
<dbReference type="Pfam" id="PF23559">
    <property type="entry name" value="WHD_DRP"/>
    <property type="match status" value="1"/>
</dbReference>
<proteinExistence type="predicted"/>
<accession>A0A445E5H1</accession>
<evidence type="ECO:0000259" key="2">
    <source>
        <dbReference type="Pfam" id="PF23559"/>
    </source>
</evidence>